<sequence length="371" mass="38629">MKNKKLAIALAIVITLTGVVGFRIYQNVAASKARAGNMQTKAATVQVAQVGRQDVVPKAEYTGSLEPVWSTDVSAKVDGRINTMNVSEGDIVKAGAVLATLDTSELAAQVLQAEGNLIAAQSGLEQAELDYNRYVALADKGAIAAQTLDGARTKRDLSLGQVRAAEGSLALVREKLNNANVLAPRDGVITKRYLQAGAYTRAGSAIVTVADLSGLLAKATVGEAQVADLAVGTPVKVTISALGGQEITGTVARVSPVATLPARTFTAEIVVPNESGIIKAGMFAKVELATRTHPNVITIPESALVMREDQKTVFVVTADNRIQQRLIKPGYIGAGLVEVLEGVNEGETIVVDGQNKVKDGAVVSPVKDGGK</sequence>
<dbReference type="InterPro" id="IPR058792">
    <property type="entry name" value="Beta-barrel_RND_2"/>
</dbReference>
<feature type="domain" description="Multidrug resistance protein MdtA-like alpha-helical hairpin" evidence="2">
    <location>
        <begin position="111"/>
        <end position="170"/>
    </location>
</feature>
<proteinExistence type="inferred from homology"/>
<dbReference type="Gene3D" id="1.10.287.470">
    <property type="entry name" value="Helix hairpin bin"/>
    <property type="match status" value="1"/>
</dbReference>
<feature type="domain" description="YknX-like C-terminal permuted SH3-like" evidence="5">
    <location>
        <begin position="296"/>
        <end position="363"/>
    </location>
</feature>
<dbReference type="PANTHER" id="PTHR30469">
    <property type="entry name" value="MULTIDRUG RESISTANCE PROTEIN MDTA"/>
    <property type="match status" value="1"/>
</dbReference>
<dbReference type="InterPro" id="IPR006143">
    <property type="entry name" value="RND_pump_MFP"/>
</dbReference>
<dbReference type="InterPro" id="IPR058624">
    <property type="entry name" value="MdtA-like_HH"/>
</dbReference>
<dbReference type="Gene3D" id="2.40.420.20">
    <property type="match status" value="1"/>
</dbReference>
<dbReference type="Pfam" id="PF25917">
    <property type="entry name" value="BSH_RND"/>
    <property type="match status" value="1"/>
</dbReference>
<protein>
    <submittedName>
        <fullName evidence="6">Membrane fusion protein (Multidrug efflux system)</fullName>
    </submittedName>
</protein>
<accession>A0A4R1PTQ4</accession>
<dbReference type="OrthoDB" id="1633529at2"/>
<dbReference type="InterPro" id="IPR058637">
    <property type="entry name" value="YknX-like_C"/>
</dbReference>
<feature type="domain" description="CusB-like beta-barrel" evidence="4">
    <location>
        <begin position="218"/>
        <end position="290"/>
    </location>
</feature>
<feature type="domain" description="Multidrug resistance protein MdtA-like barrel-sandwich hybrid" evidence="3">
    <location>
        <begin position="72"/>
        <end position="207"/>
    </location>
</feature>
<evidence type="ECO:0000256" key="1">
    <source>
        <dbReference type="ARBA" id="ARBA00009477"/>
    </source>
</evidence>
<name>A0A4R1PTQ4_9FIRM</name>
<evidence type="ECO:0000313" key="7">
    <source>
        <dbReference type="Proteomes" id="UP000295063"/>
    </source>
</evidence>
<comment type="caution">
    <text evidence="6">The sequence shown here is derived from an EMBL/GenBank/DDBJ whole genome shotgun (WGS) entry which is preliminary data.</text>
</comment>
<dbReference type="FunFam" id="2.40.30.170:FF:000010">
    <property type="entry name" value="Efflux RND transporter periplasmic adaptor subunit"/>
    <property type="match status" value="1"/>
</dbReference>
<dbReference type="Pfam" id="PF25954">
    <property type="entry name" value="Beta-barrel_RND_2"/>
    <property type="match status" value="1"/>
</dbReference>
<dbReference type="AlphaFoldDB" id="A0A4R1PTQ4"/>
<dbReference type="Proteomes" id="UP000295063">
    <property type="component" value="Unassembled WGS sequence"/>
</dbReference>
<dbReference type="InterPro" id="IPR058625">
    <property type="entry name" value="MdtA-like_BSH"/>
</dbReference>
<dbReference type="SUPFAM" id="SSF111369">
    <property type="entry name" value="HlyD-like secretion proteins"/>
    <property type="match status" value="1"/>
</dbReference>
<evidence type="ECO:0000259" key="5">
    <source>
        <dbReference type="Pfam" id="PF25989"/>
    </source>
</evidence>
<dbReference type="PANTHER" id="PTHR30469:SF15">
    <property type="entry name" value="HLYD FAMILY OF SECRETION PROTEINS"/>
    <property type="match status" value="1"/>
</dbReference>
<dbReference type="EMBL" id="SLUI01000013">
    <property type="protein sequence ID" value="TCL35215.1"/>
    <property type="molecule type" value="Genomic_DNA"/>
</dbReference>
<dbReference type="NCBIfam" id="TIGR01730">
    <property type="entry name" value="RND_mfp"/>
    <property type="match status" value="1"/>
</dbReference>
<dbReference type="Gene3D" id="2.40.30.170">
    <property type="match status" value="1"/>
</dbReference>
<dbReference type="GO" id="GO:0015562">
    <property type="term" value="F:efflux transmembrane transporter activity"/>
    <property type="evidence" value="ECO:0007669"/>
    <property type="project" value="TreeGrafter"/>
</dbReference>
<evidence type="ECO:0000259" key="3">
    <source>
        <dbReference type="Pfam" id="PF25917"/>
    </source>
</evidence>
<dbReference type="RefSeq" id="WP_132082702.1">
    <property type="nucleotide sequence ID" value="NZ_DAMAKO010000014.1"/>
</dbReference>
<dbReference type="Pfam" id="PF25876">
    <property type="entry name" value="HH_MFP_RND"/>
    <property type="match status" value="1"/>
</dbReference>
<gene>
    <name evidence="6" type="ORF">EV210_11355</name>
</gene>
<evidence type="ECO:0000313" key="6">
    <source>
        <dbReference type="EMBL" id="TCL35215.1"/>
    </source>
</evidence>
<dbReference type="GO" id="GO:1990281">
    <property type="term" value="C:efflux pump complex"/>
    <property type="evidence" value="ECO:0007669"/>
    <property type="project" value="TreeGrafter"/>
</dbReference>
<comment type="similarity">
    <text evidence="1">Belongs to the membrane fusion protein (MFP) (TC 8.A.1) family.</text>
</comment>
<evidence type="ECO:0000259" key="2">
    <source>
        <dbReference type="Pfam" id="PF25876"/>
    </source>
</evidence>
<evidence type="ECO:0000259" key="4">
    <source>
        <dbReference type="Pfam" id="PF25954"/>
    </source>
</evidence>
<dbReference type="Pfam" id="PF25989">
    <property type="entry name" value="YknX_C"/>
    <property type="match status" value="1"/>
</dbReference>
<keyword evidence="7" id="KW-1185">Reference proteome</keyword>
<reference evidence="6 7" key="1">
    <citation type="submission" date="2019-03" db="EMBL/GenBank/DDBJ databases">
        <title>Genomic Encyclopedia of Type Strains, Phase IV (KMG-IV): sequencing the most valuable type-strain genomes for metagenomic binning, comparative biology and taxonomic classification.</title>
        <authorList>
            <person name="Goeker M."/>
        </authorList>
    </citation>
    <scope>NUCLEOTIDE SEQUENCE [LARGE SCALE GENOMIC DNA]</scope>
    <source>
        <strain evidence="6 7">DSM 15969</strain>
    </source>
</reference>
<organism evidence="6 7">
    <name type="scientific">Anaerospora hongkongensis</name>
    <dbReference type="NCBI Taxonomy" id="244830"/>
    <lineage>
        <taxon>Bacteria</taxon>
        <taxon>Bacillati</taxon>
        <taxon>Bacillota</taxon>
        <taxon>Negativicutes</taxon>
        <taxon>Selenomonadales</taxon>
        <taxon>Sporomusaceae</taxon>
        <taxon>Anaerospora</taxon>
    </lineage>
</organism>
<dbReference type="Gene3D" id="2.40.50.100">
    <property type="match status" value="1"/>
</dbReference>